<dbReference type="AlphaFoldDB" id="A0AAD6VI50"/>
<reference evidence="2" key="1">
    <citation type="submission" date="2023-03" db="EMBL/GenBank/DDBJ databases">
        <title>Massive genome expansion in bonnet fungi (Mycena s.s.) driven by repeated elements and novel gene families across ecological guilds.</title>
        <authorList>
            <consortium name="Lawrence Berkeley National Laboratory"/>
            <person name="Harder C.B."/>
            <person name="Miyauchi S."/>
            <person name="Viragh M."/>
            <person name="Kuo A."/>
            <person name="Thoen E."/>
            <person name="Andreopoulos B."/>
            <person name="Lu D."/>
            <person name="Skrede I."/>
            <person name="Drula E."/>
            <person name="Henrissat B."/>
            <person name="Morin E."/>
            <person name="Kohler A."/>
            <person name="Barry K."/>
            <person name="LaButti K."/>
            <person name="Morin E."/>
            <person name="Salamov A."/>
            <person name="Lipzen A."/>
            <person name="Mereny Z."/>
            <person name="Hegedus B."/>
            <person name="Baldrian P."/>
            <person name="Stursova M."/>
            <person name="Weitz H."/>
            <person name="Taylor A."/>
            <person name="Grigoriev I.V."/>
            <person name="Nagy L.G."/>
            <person name="Martin F."/>
            <person name="Kauserud H."/>
        </authorList>
    </citation>
    <scope>NUCLEOTIDE SEQUENCE</scope>
    <source>
        <strain evidence="2">9144</strain>
    </source>
</reference>
<gene>
    <name evidence="2" type="ORF">GGX14DRAFT_393003</name>
</gene>
<feature type="compositionally biased region" description="Low complexity" evidence="1">
    <location>
        <begin position="202"/>
        <end position="234"/>
    </location>
</feature>
<protein>
    <submittedName>
        <fullName evidence="2">Uncharacterized protein</fullName>
    </submittedName>
</protein>
<dbReference type="Proteomes" id="UP001219525">
    <property type="component" value="Unassembled WGS sequence"/>
</dbReference>
<name>A0AAD6VI50_9AGAR</name>
<accession>A0AAD6VI50</accession>
<feature type="compositionally biased region" description="Basic residues" evidence="1">
    <location>
        <begin position="457"/>
        <end position="466"/>
    </location>
</feature>
<evidence type="ECO:0000256" key="1">
    <source>
        <dbReference type="SAM" id="MobiDB-lite"/>
    </source>
</evidence>
<feature type="compositionally biased region" description="Basic and acidic residues" evidence="1">
    <location>
        <begin position="367"/>
        <end position="379"/>
    </location>
</feature>
<evidence type="ECO:0000313" key="3">
    <source>
        <dbReference type="Proteomes" id="UP001219525"/>
    </source>
</evidence>
<proteinExistence type="predicted"/>
<feature type="region of interest" description="Disordered" evidence="1">
    <location>
        <begin position="297"/>
        <end position="479"/>
    </location>
</feature>
<feature type="region of interest" description="Disordered" evidence="1">
    <location>
        <begin position="148"/>
        <end position="237"/>
    </location>
</feature>
<organism evidence="2 3">
    <name type="scientific">Mycena pura</name>
    <dbReference type="NCBI Taxonomy" id="153505"/>
    <lineage>
        <taxon>Eukaryota</taxon>
        <taxon>Fungi</taxon>
        <taxon>Dikarya</taxon>
        <taxon>Basidiomycota</taxon>
        <taxon>Agaricomycotina</taxon>
        <taxon>Agaricomycetes</taxon>
        <taxon>Agaricomycetidae</taxon>
        <taxon>Agaricales</taxon>
        <taxon>Marasmiineae</taxon>
        <taxon>Mycenaceae</taxon>
        <taxon>Mycena</taxon>
    </lineage>
</organism>
<keyword evidence="3" id="KW-1185">Reference proteome</keyword>
<comment type="caution">
    <text evidence="2">The sequence shown here is derived from an EMBL/GenBank/DDBJ whole genome shotgun (WGS) entry which is preliminary data.</text>
</comment>
<evidence type="ECO:0000313" key="2">
    <source>
        <dbReference type="EMBL" id="KAJ7213509.1"/>
    </source>
</evidence>
<feature type="compositionally biased region" description="Basic residues" evidence="1">
    <location>
        <begin position="307"/>
        <end position="340"/>
    </location>
</feature>
<feature type="compositionally biased region" description="Low complexity" evidence="1">
    <location>
        <begin position="148"/>
        <end position="159"/>
    </location>
</feature>
<sequence>MRGHGAGASAARESRRVREHGAYGTRTRALARRVLRIHGAGWHVGGAYCAYAGAGWHVGGAYCAYAGAGWHVGGRARVGTGGHGAYAGRGRRCVREHGAYAGVGVWHMGGGGGGGAGAGTPQGQARARGRAYGAYAGAGAYVGAGHAGARTHAGTSTRRNSPRRTADMSARHPPVHVHAGASIPSAPVHAGASIHRHRRMRASAARPPSHGSTGWAAQAQARGGEARGQGARWRSGARWSSVHVGTARGVHIGTARRACWDSCTPSACAPARAAHLPLRTRTTRKCAWAGAHARGQGVHARGGQRTARARTRRTGLRTRRTAHGQPRARRTARARAHAHAHGGQGAHADSARTHAMDSAPVPTCAVDVRRSGRRSDGHAHACGGGRAWRTASPRAQRRMRPRARRTARRRARIRARRGAWRTTGDGPTGQRAHARGDVPTYGTPTRVADGAADRARLGRARARRTGRGQGEDRARTRTARGRRVTWPHAAIHVTYLVYFLY</sequence>
<feature type="compositionally biased region" description="Basic residues" evidence="1">
    <location>
        <begin position="395"/>
        <end position="419"/>
    </location>
</feature>
<feature type="region of interest" description="Disordered" evidence="1">
    <location>
        <begin position="1"/>
        <end position="20"/>
    </location>
</feature>
<dbReference type="EMBL" id="JARJCW010000021">
    <property type="protein sequence ID" value="KAJ7213509.1"/>
    <property type="molecule type" value="Genomic_DNA"/>
</dbReference>